<dbReference type="EMBL" id="BAABBW010000005">
    <property type="protein sequence ID" value="GAA4179501.1"/>
    <property type="molecule type" value="Genomic_DNA"/>
</dbReference>
<name>A0ABP8A7Z8_9MICO</name>
<feature type="coiled-coil region" evidence="1">
    <location>
        <begin position="31"/>
        <end position="65"/>
    </location>
</feature>
<keyword evidence="2" id="KW-1133">Transmembrane helix</keyword>
<comment type="caution">
    <text evidence="3">The sequence shown here is derived from an EMBL/GenBank/DDBJ whole genome shotgun (WGS) entry which is preliminary data.</text>
</comment>
<proteinExistence type="predicted"/>
<keyword evidence="1" id="KW-0175">Coiled coil</keyword>
<evidence type="ECO:0000256" key="1">
    <source>
        <dbReference type="SAM" id="Coils"/>
    </source>
</evidence>
<accession>A0ABP8A7Z8</accession>
<reference evidence="4" key="1">
    <citation type="journal article" date="2019" name="Int. J. Syst. Evol. Microbiol.">
        <title>The Global Catalogue of Microorganisms (GCM) 10K type strain sequencing project: providing services to taxonomists for standard genome sequencing and annotation.</title>
        <authorList>
            <consortium name="The Broad Institute Genomics Platform"/>
            <consortium name="The Broad Institute Genome Sequencing Center for Infectious Disease"/>
            <person name="Wu L."/>
            <person name="Ma J."/>
        </authorList>
    </citation>
    <scope>NUCLEOTIDE SEQUENCE [LARGE SCALE GENOMIC DNA]</scope>
    <source>
        <strain evidence="4">JCM 17591</strain>
    </source>
</reference>
<evidence type="ECO:0000313" key="3">
    <source>
        <dbReference type="EMBL" id="GAA4179501.1"/>
    </source>
</evidence>
<feature type="transmembrane region" description="Helical" evidence="2">
    <location>
        <begin position="12"/>
        <end position="30"/>
    </location>
</feature>
<evidence type="ECO:0000313" key="4">
    <source>
        <dbReference type="Proteomes" id="UP001501079"/>
    </source>
</evidence>
<protein>
    <submittedName>
        <fullName evidence="3">Uncharacterized protein</fullName>
    </submittedName>
</protein>
<gene>
    <name evidence="3" type="ORF">GCM10022287_31910</name>
</gene>
<sequence>MEAISPSTWAYAAVGVGCLLYSVITMVLEARKRRERELKRLTDDIEFLRDRVHRLELDLHRVEMRNLYSAGARQR</sequence>
<evidence type="ECO:0000256" key="2">
    <source>
        <dbReference type="SAM" id="Phobius"/>
    </source>
</evidence>
<keyword evidence="2" id="KW-0812">Transmembrane</keyword>
<keyword evidence="4" id="KW-1185">Reference proteome</keyword>
<dbReference type="RefSeq" id="WP_344756237.1">
    <property type="nucleotide sequence ID" value="NZ_BAABBW010000005.1"/>
</dbReference>
<dbReference type="Proteomes" id="UP001501079">
    <property type="component" value="Unassembled WGS sequence"/>
</dbReference>
<organism evidence="3 4">
    <name type="scientific">Gryllotalpicola koreensis</name>
    <dbReference type="NCBI Taxonomy" id="993086"/>
    <lineage>
        <taxon>Bacteria</taxon>
        <taxon>Bacillati</taxon>
        <taxon>Actinomycetota</taxon>
        <taxon>Actinomycetes</taxon>
        <taxon>Micrococcales</taxon>
        <taxon>Microbacteriaceae</taxon>
        <taxon>Gryllotalpicola</taxon>
    </lineage>
</organism>
<keyword evidence="2" id="KW-0472">Membrane</keyword>